<keyword evidence="1" id="KW-0812">Transmembrane</keyword>
<keyword evidence="1" id="KW-1133">Transmembrane helix</keyword>
<accession>A0A812MVL1</accession>
<feature type="transmembrane region" description="Helical" evidence="1">
    <location>
        <begin position="15"/>
        <end position="31"/>
    </location>
</feature>
<keyword evidence="3" id="KW-1185">Reference proteome</keyword>
<name>A0A812MVL1_9DINO</name>
<reference evidence="2" key="1">
    <citation type="submission" date="2021-02" db="EMBL/GenBank/DDBJ databases">
        <authorList>
            <person name="Dougan E. K."/>
            <person name="Rhodes N."/>
            <person name="Thang M."/>
            <person name="Chan C."/>
        </authorList>
    </citation>
    <scope>NUCLEOTIDE SEQUENCE</scope>
</reference>
<dbReference type="EMBL" id="CAJNDS010001802">
    <property type="protein sequence ID" value="CAE7281555.1"/>
    <property type="molecule type" value="Genomic_DNA"/>
</dbReference>
<proteinExistence type="predicted"/>
<dbReference type="OrthoDB" id="422946at2759"/>
<comment type="caution">
    <text evidence="2">The sequence shown here is derived from an EMBL/GenBank/DDBJ whole genome shotgun (WGS) entry which is preliminary data.</text>
</comment>
<evidence type="ECO:0000313" key="3">
    <source>
        <dbReference type="Proteomes" id="UP000604046"/>
    </source>
</evidence>
<feature type="transmembrane region" description="Helical" evidence="1">
    <location>
        <begin position="43"/>
        <end position="63"/>
    </location>
</feature>
<dbReference type="AlphaFoldDB" id="A0A812MVL1"/>
<gene>
    <name evidence="2" type="ORF">SNAT2548_LOCUS14931</name>
</gene>
<organism evidence="2 3">
    <name type="scientific">Symbiodinium natans</name>
    <dbReference type="NCBI Taxonomy" id="878477"/>
    <lineage>
        <taxon>Eukaryota</taxon>
        <taxon>Sar</taxon>
        <taxon>Alveolata</taxon>
        <taxon>Dinophyceae</taxon>
        <taxon>Suessiales</taxon>
        <taxon>Symbiodiniaceae</taxon>
        <taxon>Symbiodinium</taxon>
    </lineage>
</organism>
<feature type="transmembrane region" description="Helical" evidence="1">
    <location>
        <begin position="75"/>
        <end position="97"/>
    </location>
</feature>
<dbReference type="Proteomes" id="UP000604046">
    <property type="component" value="Unassembled WGS sequence"/>
</dbReference>
<sequence>MLEVRQKNYVLACRFFVHVNLLNILLEVVGMSQNPSMVASARVAMLVAVHFFQWAVATGAYHLTKQEVRLFSAGMYLSFVVFVLVAPSEIGTAYGLMIQGFKIVSRLIMTSIFIDTRLSFICQSLISSASLISELMIHGTGQLPYMMAVFMEFQYFVACMTLSVVLELLLRSRIQALLDSADAETLVSSFRRVLRGICDGDVLLAGNMTIHGAGDCLQNLLMNRANLHGKAFDQLLPADDREPFSSFIEASTKAAAQPEGAANPPTCMRVTLCGASNTRVRADIFHVPVPHLFGSDTPYHLLAISEDSESRNVPADFAAFEAEKINRDVERMRSRARAASSNSSSASGSSVWQPLPELSGMMLLVDGSSPLLDIEQAHLSFERRAGDEEAESSMPSLRKFCRPTDWESIRRKLDRFVQCTLQNEKEHSAHLKKICLRMPDDPRKFVKAKRVQLSAFHSPHPAQTETSMQLKVCLQLSDFVQDESRQRQHPELVGIQESRLGHARL</sequence>
<evidence type="ECO:0000313" key="2">
    <source>
        <dbReference type="EMBL" id="CAE7281555.1"/>
    </source>
</evidence>
<protein>
    <submittedName>
        <fullName evidence="2">Uncharacterized protein</fullName>
    </submittedName>
</protein>
<keyword evidence="1" id="KW-0472">Membrane</keyword>
<evidence type="ECO:0000256" key="1">
    <source>
        <dbReference type="SAM" id="Phobius"/>
    </source>
</evidence>